<dbReference type="Gene3D" id="3.30.43.10">
    <property type="entry name" value="Uridine Diphospho-n-acetylenolpyruvylglucosamine Reductase, domain 2"/>
    <property type="match status" value="1"/>
</dbReference>
<dbReference type="PROSITE" id="PS51318">
    <property type="entry name" value="TAT"/>
    <property type="match status" value="1"/>
</dbReference>
<dbReference type="PANTHER" id="PTHR42973">
    <property type="entry name" value="BINDING OXIDOREDUCTASE, PUTATIVE (AFU_ORTHOLOGUE AFUA_1G17690)-RELATED"/>
    <property type="match status" value="1"/>
</dbReference>
<dbReference type="Pfam" id="PF01565">
    <property type="entry name" value="FAD_binding_4"/>
    <property type="match status" value="1"/>
</dbReference>
<proteinExistence type="inferred from homology"/>
<feature type="domain" description="FAD-binding PCMH-type" evidence="7">
    <location>
        <begin position="71"/>
        <end position="239"/>
    </location>
</feature>
<comment type="caution">
    <text evidence="8">The sequence shown here is derived from an EMBL/GenBank/DDBJ whole genome shotgun (WGS) entry which is preliminary data.</text>
</comment>
<dbReference type="Proteomes" id="UP001601992">
    <property type="component" value="Unassembled WGS sequence"/>
</dbReference>
<sequence>MTSTDRGPLPRRTLLRGVGALTAAAALTHPATATADTLDWAGLRKPLRGKLLLPSDGEYRSAKQLFDPKFDSGAPVAVVEATASSDVTAAVAFAREHRVPLAARAGGHSYVGASATTGALVVDVRGLDDITLTGDLVTVGAGVRIRTVLAELNKSGRSLPIGSCPTVGLAGLTLGGGLGVDSRRYGLTCDALESADVVLPGGGTAHTSAESWPGLFWALRGGVGSAGILTSLTFRTVPSQARDIVRIGFPADAAVQALTGWARWLPTADRSVWSNVEIGATAGTVECSMMMVTPAGQGAAAAAGVTAAVARTPTSTTRRTLDHLAAADAIAGGSTIPRSTKVAGSDVLRELNAAVAGTIVDIVTARSRSGAAGYVLVDPLDGAVRDTRADATAFPWRAHAATLQWIVDEPDSPDDARAWITAAHRALGSASVGAYANYAEPGVTADRYYAGNLSRLRTLARSVDPNRLLRTGITL</sequence>
<evidence type="ECO:0000256" key="1">
    <source>
        <dbReference type="ARBA" id="ARBA00001974"/>
    </source>
</evidence>
<evidence type="ECO:0000256" key="4">
    <source>
        <dbReference type="ARBA" id="ARBA00022827"/>
    </source>
</evidence>
<feature type="signal peptide" evidence="6">
    <location>
        <begin position="1"/>
        <end position="35"/>
    </location>
</feature>
<protein>
    <submittedName>
        <fullName evidence="8">FAD-binding oxidoreductase</fullName>
    </submittedName>
</protein>
<dbReference type="PROSITE" id="PS00862">
    <property type="entry name" value="OX2_COVAL_FAD"/>
    <property type="match status" value="1"/>
</dbReference>
<keyword evidence="6" id="KW-0732">Signal</keyword>
<dbReference type="PANTHER" id="PTHR42973:SF39">
    <property type="entry name" value="FAD-BINDING PCMH-TYPE DOMAIN-CONTAINING PROTEIN"/>
    <property type="match status" value="1"/>
</dbReference>
<comment type="similarity">
    <text evidence="2">Belongs to the oxygen-dependent FAD-linked oxidoreductase family.</text>
</comment>
<dbReference type="Gene3D" id="3.40.462.20">
    <property type="match status" value="1"/>
</dbReference>
<dbReference type="PROSITE" id="PS51387">
    <property type="entry name" value="FAD_PCMH"/>
    <property type="match status" value="1"/>
</dbReference>
<dbReference type="InterPro" id="IPR006093">
    <property type="entry name" value="Oxy_OxRdtase_FAD_BS"/>
</dbReference>
<dbReference type="InterPro" id="IPR016169">
    <property type="entry name" value="FAD-bd_PCMH_sub2"/>
</dbReference>
<keyword evidence="4" id="KW-0274">FAD</keyword>
<evidence type="ECO:0000259" key="7">
    <source>
        <dbReference type="PROSITE" id="PS51387"/>
    </source>
</evidence>
<dbReference type="Gene3D" id="3.30.465.10">
    <property type="match status" value="1"/>
</dbReference>
<dbReference type="InterPro" id="IPR006311">
    <property type="entry name" value="TAT_signal"/>
</dbReference>
<dbReference type="SUPFAM" id="SSF56176">
    <property type="entry name" value="FAD-binding/transporter-associated domain-like"/>
    <property type="match status" value="1"/>
</dbReference>
<evidence type="ECO:0000256" key="2">
    <source>
        <dbReference type="ARBA" id="ARBA00005466"/>
    </source>
</evidence>
<evidence type="ECO:0000256" key="5">
    <source>
        <dbReference type="ARBA" id="ARBA00023002"/>
    </source>
</evidence>
<dbReference type="RefSeq" id="WP_387403727.1">
    <property type="nucleotide sequence ID" value="NZ_JBIAQY010000004.1"/>
</dbReference>
<dbReference type="EMBL" id="JBIAQY010000004">
    <property type="protein sequence ID" value="MFF3568874.1"/>
    <property type="molecule type" value="Genomic_DNA"/>
</dbReference>
<organism evidence="8 9">
    <name type="scientific">Nocardia jiangxiensis</name>
    <dbReference type="NCBI Taxonomy" id="282685"/>
    <lineage>
        <taxon>Bacteria</taxon>
        <taxon>Bacillati</taxon>
        <taxon>Actinomycetota</taxon>
        <taxon>Actinomycetes</taxon>
        <taxon>Mycobacteriales</taxon>
        <taxon>Nocardiaceae</taxon>
        <taxon>Nocardia</taxon>
    </lineage>
</organism>
<keyword evidence="3" id="KW-0285">Flavoprotein</keyword>
<keyword evidence="9" id="KW-1185">Reference proteome</keyword>
<dbReference type="InterPro" id="IPR006094">
    <property type="entry name" value="Oxid_FAD_bind_N"/>
</dbReference>
<dbReference type="InterPro" id="IPR016167">
    <property type="entry name" value="FAD-bd_PCMH_sub1"/>
</dbReference>
<feature type="chain" id="PRO_5047227837" evidence="6">
    <location>
        <begin position="36"/>
        <end position="475"/>
    </location>
</feature>
<evidence type="ECO:0000256" key="6">
    <source>
        <dbReference type="SAM" id="SignalP"/>
    </source>
</evidence>
<reference evidence="8 9" key="1">
    <citation type="submission" date="2024-10" db="EMBL/GenBank/DDBJ databases">
        <title>The Natural Products Discovery Center: Release of the First 8490 Sequenced Strains for Exploring Actinobacteria Biosynthetic Diversity.</title>
        <authorList>
            <person name="Kalkreuter E."/>
            <person name="Kautsar S.A."/>
            <person name="Yang D."/>
            <person name="Bader C.D."/>
            <person name="Teijaro C.N."/>
            <person name="Fluegel L."/>
            <person name="Davis C.M."/>
            <person name="Simpson J.R."/>
            <person name="Lauterbach L."/>
            <person name="Steele A.D."/>
            <person name="Gui C."/>
            <person name="Meng S."/>
            <person name="Li G."/>
            <person name="Viehrig K."/>
            <person name="Ye F."/>
            <person name="Su P."/>
            <person name="Kiefer A.F."/>
            <person name="Nichols A."/>
            <person name="Cepeda A.J."/>
            <person name="Yan W."/>
            <person name="Fan B."/>
            <person name="Jiang Y."/>
            <person name="Adhikari A."/>
            <person name="Zheng C.-J."/>
            <person name="Schuster L."/>
            <person name="Cowan T.M."/>
            <person name="Smanski M.J."/>
            <person name="Chevrette M.G."/>
            <person name="De Carvalho L.P.S."/>
            <person name="Shen B."/>
        </authorList>
    </citation>
    <scope>NUCLEOTIDE SEQUENCE [LARGE SCALE GENOMIC DNA]</scope>
    <source>
        <strain evidence="8 9">NPDC002593</strain>
    </source>
</reference>
<name>A0ABW6RZI9_9NOCA</name>
<gene>
    <name evidence="8" type="ORF">ACFYXQ_13970</name>
</gene>
<dbReference type="InterPro" id="IPR036318">
    <property type="entry name" value="FAD-bd_PCMH-like_sf"/>
</dbReference>
<evidence type="ECO:0000313" key="9">
    <source>
        <dbReference type="Proteomes" id="UP001601992"/>
    </source>
</evidence>
<keyword evidence="5" id="KW-0560">Oxidoreductase</keyword>
<comment type="cofactor">
    <cofactor evidence="1">
        <name>FAD</name>
        <dbReference type="ChEBI" id="CHEBI:57692"/>
    </cofactor>
</comment>
<evidence type="ECO:0000313" key="8">
    <source>
        <dbReference type="EMBL" id="MFF3568874.1"/>
    </source>
</evidence>
<accession>A0ABW6RZI9</accession>
<dbReference type="InterPro" id="IPR016166">
    <property type="entry name" value="FAD-bd_PCMH"/>
</dbReference>
<dbReference type="InterPro" id="IPR050416">
    <property type="entry name" value="FAD-linked_Oxidoreductase"/>
</dbReference>
<evidence type="ECO:0000256" key="3">
    <source>
        <dbReference type="ARBA" id="ARBA00022630"/>
    </source>
</evidence>